<dbReference type="EMBL" id="JBHSBV010000002">
    <property type="protein sequence ID" value="MFC4200869.1"/>
    <property type="molecule type" value="Genomic_DNA"/>
</dbReference>
<reference evidence="3" key="1">
    <citation type="journal article" date="2019" name="Int. J. Syst. Evol. Microbiol.">
        <title>The Global Catalogue of Microorganisms (GCM) 10K type strain sequencing project: providing services to taxonomists for standard genome sequencing and annotation.</title>
        <authorList>
            <consortium name="The Broad Institute Genomics Platform"/>
            <consortium name="The Broad Institute Genome Sequencing Center for Infectious Disease"/>
            <person name="Wu L."/>
            <person name="Ma J."/>
        </authorList>
    </citation>
    <scope>NUCLEOTIDE SEQUENCE [LARGE SCALE GENOMIC DNA]</scope>
    <source>
        <strain evidence="3">LMG 24813</strain>
    </source>
</reference>
<name>A0ABV8NV99_9BURK</name>
<evidence type="ECO:0000259" key="1">
    <source>
        <dbReference type="Pfam" id="PF12697"/>
    </source>
</evidence>
<dbReference type="InterPro" id="IPR000073">
    <property type="entry name" value="AB_hydrolase_1"/>
</dbReference>
<dbReference type="PANTHER" id="PTHR37017">
    <property type="entry name" value="AB HYDROLASE-1 DOMAIN-CONTAINING PROTEIN-RELATED"/>
    <property type="match status" value="1"/>
</dbReference>
<dbReference type="InterPro" id="IPR052897">
    <property type="entry name" value="Sec-Metab_Biosynth_Hydrolase"/>
</dbReference>
<dbReference type="PANTHER" id="PTHR37017:SF11">
    <property type="entry name" value="ESTERASE_LIPASE_THIOESTERASE DOMAIN-CONTAINING PROTEIN"/>
    <property type="match status" value="1"/>
</dbReference>
<dbReference type="Pfam" id="PF12697">
    <property type="entry name" value="Abhydrolase_6"/>
    <property type="match status" value="1"/>
</dbReference>
<dbReference type="Proteomes" id="UP001595848">
    <property type="component" value="Unassembled WGS sequence"/>
</dbReference>
<organism evidence="2 3">
    <name type="scientific">Candidimonas humi</name>
    <dbReference type="NCBI Taxonomy" id="683355"/>
    <lineage>
        <taxon>Bacteria</taxon>
        <taxon>Pseudomonadati</taxon>
        <taxon>Pseudomonadota</taxon>
        <taxon>Betaproteobacteria</taxon>
        <taxon>Burkholderiales</taxon>
        <taxon>Alcaligenaceae</taxon>
        <taxon>Candidimonas</taxon>
    </lineage>
</organism>
<comment type="caution">
    <text evidence="2">The sequence shown here is derived from an EMBL/GenBank/DDBJ whole genome shotgun (WGS) entry which is preliminary data.</text>
</comment>
<proteinExistence type="predicted"/>
<keyword evidence="3" id="KW-1185">Reference proteome</keyword>
<feature type="domain" description="AB hydrolase-1" evidence="1">
    <location>
        <begin position="4"/>
        <end position="222"/>
    </location>
</feature>
<protein>
    <submittedName>
        <fullName evidence="2">Alpha/beta fold hydrolase</fullName>
    </submittedName>
</protein>
<sequence length="233" mass="25196">MATFVLVPGAWHGSWAFEAVTPLLERAGHTVHALTLTGLRPDDDDATVASANLDTHAADVVSVLDRARITDATLVGHSYGGMVISAAAADRAGGRVSHLIHLDAYVPRDGESCWSLTTENYRRLFVEGAADTGYAVRPPFRAPHGGDPRRRPHPLASLVQKIRLTGAVDRVPRRDFIYCSGWEDDTPFTGLRARLQADPGWRVHDIPTAHNAMREAPGAVAELLIRCALEGNA</sequence>
<gene>
    <name evidence="2" type="ORF">ACFOY1_07870</name>
</gene>
<evidence type="ECO:0000313" key="3">
    <source>
        <dbReference type="Proteomes" id="UP001595848"/>
    </source>
</evidence>
<keyword evidence="2" id="KW-0378">Hydrolase</keyword>
<evidence type="ECO:0000313" key="2">
    <source>
        <dbReference type="EMBL" id="MFC4200869.1"/>
    </source>
</evidence>
<dbReference type="RefSeq" id="WP_217963920.1">
    <property type="nucleotide sequence ID" value="NZ_JAHTBN010000003.1"/>
</dbReference>
<accession>A0ABV8NV99</accession>
<dbReference type="GO" id="GO:0016787">
    <property type="term" value="F:hydrolase activity"/>
    <property type="evidence" value="ECO:0007669"/>
    <property type="project" value="UniProtKB-KW"/>
</dbReference>